<dbReference type="InterPro" id="IPR016181">
    <property type="entry name" value="Acyl_CoA_acyltransferase"/>
</dbReference>
<dbReference type="PANTHER" id="PTHR43415">
    <property type="entry name" value="SPERMIDINE N(1)-ACETYLTRANSFERASE"/>
    <property type="match status" value="1"/>
</dbReference>
<dbReference type="EMBL" id="ML996088">
    <property type="protein sequence ID" value="KAF2151047.1"/>
    <property type="molecule type" value="Genomic_DNA"/>
</dbReference>
<keyword evidence="3" id="KW-1185">Reference proteome</keyword>
<name>A0A9P4MFG2_9PEZI</name>
<reference evidence="2" key="1">
    <citation type="journal article" date="2020" name="Stud. Mycol.">
        <title>101 Dothideomycetes genomes: a test case for predicting lifestyles and emergence of pathogens.</title>
        <authorList>
            <person name="Haridas S."/>
            <person name="Albert R."/>
            <person name="Binder M."/>
            <person name="Bloem J."/>
            <person name="Labutti K."/>
            <person name="Salamov A."/>
            <person name="Andreopoulos B."/>
            <person name="Baker S."/>
            <person name="Barry K."/>
            <person name="Bills G."/>
            <person name="Bluhm B."/>
            <person name="Cannon C."/>
            <person name="Castanera R."/>
            <person name="Culley D."/>
            <person name="Daum C."/>
            <person name="Ezra D."/>
            <person name="Gonzalez J."/>
            <person name="Henrissat B."/>
            <person name="Kuo A."/>
            <person name="Liang C."/>
            <person name="Lipzen A."/>
            <person name="Lutzoni F."/>
            <person name="Magnuson J."/>
            <person name="Mondo S."/>
            <person name="Nolan M."/>
            <person name="Ohm R."/>
            <person name="Pangilinan J."/>
            <person name="Park H.-J."/>
            <person name="Ramirez L."/>
            <person name="Alfaro M."/>
            <person name="Sun H."/>
            <person name="Tritt A."/>
            <person name="Yoshinaga Y."/>
            <person name="Zwiers L.-H."/>
            <person name="Turgeon B."/>
            <person name="Goodwin S."/>
            <person name="Spatafora J."/>
            <person name="Crous P."/>
            <person name="Grigoriev I."/>
        </authorList>
    </citation>
    <scope>NUCLEOTIDE SEQUENCE</scope>
    <source>
        <strain evidence="2">CBS 260.36</strain>
    </source>
</reference>
<evidence type="ECO:0000259" key="1">
    <source>
        <dbReference type="PROSITE" id="PS51186"/>
    </source>
</evidence>
<organism evidence="2 3">
    <name type="scientific">Myriangium duriaei CBS 260.36</name>
    <dbReference type="NCBI Taxonomy" id="1168546"/>
    <lineage>
        <taxon>Eukaryota</taxon>
        <taxon>Fungi</taxon>
        <taxon>Dikarya</taxon>
        <taxon>Ascomycota</taxon>
        <taxon>Pezizomycotina</taxon>
        <taxon>Dothideomycetes</taxon>
        <taxon>Dothideomycetidae</taxon>
        <taxon>Myriangiales</taxon>
        <taxon>Myriangiaceae</taxon>
        <taxon>Myriangium</taxon>
    </lineage>
</organism>
<dbReference type="OrthoDB" id="64477at2759"/>
<sequence>MPNTVCTSDRLIYRAVESDDDAVLLDMLSDPRDYANISASVPAPIGKKVGLQTRDRVQQQWSMAVIGCLKPEKSSTDTSSSAKDSDHAAGRSKLVPVVLVGLHPVPENMLHHSKADLGVMVMHEFQGRGYGSEAILWCLNWAFLHANYHRIQLNTYGWNTGAIRLYEKLGFVKEGCRREALWYQGRYCDGIEFGMLDREWRERYGQFDQADCNKIR</sequence>
<dbReference type="AlphaFoldDB" id="A0A9P4MFG2"/>
<dbReference type="InterPro" id="IPR000182">
    <property type="entry name" value="GNAT_dom"/>
</dbReference>
<accession>A0A9P4MFG2</accession>
<dbReference type="Gene3D" id="3.40.630.30">
    <property type="match status" value="1"/>
</dbReference>
<dbReference type="Proteomes" id="UP000799439">
    <property type="component" value="Unassembled WGS sequence"/>
</dbReference>
<proteinExistence type="predicted"/>
<dbReference type="PANTHER" id="PTHR43415:SF3">
    <property type="entry name" value="GNAT-FAMILY ACETYLTRANSFERASE"/>
    <property type="match status" value="1"/>
</dbReference>
<evidence type="ECO:0000313" key="2">
    <source>
        <dbReference type="EMBL" id="KAF2151047.1"/>
    </source>
</evidence>
<feature type="domain" description="N-acetyltransferase" evidence="1">
    <location>
        <begin position="11"/>
        <end position="198"/>
    </location>
</feature>
<dbReference type="PROSITE" id="PS51186">
    <property type="entry name" value="GNAT"/>
    <property type="match status" value="1"/>
</dbReference>
<dbReference type="Pfam" id="PF13302">
    <property type="entry name" value="Acetyltransf_3"/>
    <property type="match status" value="1"/>
</dbReference>
<dbReference type="GO" id="GO:0016747">
    <property type="term" value="F:acyltransferase activity, transferring groups other than amino-acyl groups"/>
    <property type="evidence" value="ECO:0007669"/>
    <property type="project" value="InterPro"/>
</dbReference>
<evidence type="ECO:0000313" key="3">
    <source>
        <dbReference type="Proteomes" id="UP000799439"/>
    </source>
</evidence>
<comment type="caution">
    <text evidence="2">The sequence shown here is derived from an EMBL/GenBank/DDBJ whole genome shotgun (WGS) entry which is preliminary data.</text>
</comment>
<gene>
    <name evidence="2" type="ORF">K461DRAFT_269338</name>
</gene>
<protein>
    <submittedName>
        <fullName evidence="2">Acyl-CoA N-acyltransferase</fullName>
    </submittedName>
</protein>
<dbReference type="SUPFAM" id="SSF55729">
    <property type="entry name" value="Acyl-CoA N-acyltransferases (Nat)"/>
    <property type="match status" value="1"/>
</dbReference>